<feature type="domain" description="Putative tail fiber protein gp53-like C-terminal" evidence="1">
    <location>
        <begin position="343"/>
        <end position="430"/>
    </location>
</feature>
<dbReference type="InterPro" id="IPR054075">
    <property type="entry name" value="Gp53-like_C"/>
</dbReference>
<dbReference type="Gene3D" id="2.60.40.3940">
    <property type="match status" value="1"/>
</dbReference>
<evidence type="ECO:0000313" key="2">
    <source>
        <dbReference type="EMBL" id="ORJ23772.1"/>
    </source>
</evidence>
<accession>A0A1X0WAG2</accession>
<sequence>MDRQIVYPGAVPLDTDLLHTNKYAMIGLAKLSAALMGASTYLRGLECTPTTPTSMTVNVAKGEIYSLQNVDGTAYSSLEADTSNTILKQGLLLSSTSFTLAAPSGNGQSINYLLQVAYSDSDSGATVLPYYNAANPAVAYSGPGGNGAAQNTVRAGLCSVALKTGVAATTGTQTTPAADTGYTAAWVITVAQGTTTLTAANISATATAPFLPASGLIAALQQCTMTYAIDKGAANVYTASFTPALPTLVDGMRLTFKAKTANTASSTFAANGGTAYPIYSQLHLALQGGEIVANGLIEIEWNSSLNAWILCGNSGGALPVVAGTKSNHAVNLGQFTSGTGSTKLPDGTIINWGRGTGVTTSAGVSISFQIPFSNSSSYSVSGQSASGPGSVSCIHASSFTANGCNISVTTSNGSSTVYWADPFTWIAIGR</sequence>
<keyword evidence="3" id="KW-1185">Reference proteome</keyword>
<reference evidence="2 3" key="1">
    <citation type="journal article" date="2017" name="Int. J. Syst. Evol. Microbiol.">
        <title>Rouxiella badensis sp. nov. and Rouxiella silvae sp. nov. isolated from peat bog soil in Germany and emendation of the genus description.</title>
        <authorList>
            <person name="Le Fleche-Mateos A."/>
            <person name="Kugler J.H."/>
            <person name="Hansen S.H."/>
            <person name="Syldatk C."/>
            <person name="Hausmann R."/>
            <person name="Lomprez F."/>
            <person name="Vandenbogaert M."/>
            <person name="Manuguerra J.C."/>
            <person name="Grimont P.A."/>
        </authorList>
    </citation>
    <scope>NUCLEOTIDE SEQUENCE [LARGE SCALE GENOMIC DNA]</scope>
    <source>
        <strain evidence="2 3">DSM 100043</strain>
    </source>
</reference>
<dbReference type="EMBL" id="MRWE01000043">
    <property type="protein sequence ID" value="ORJ23772.1"/>
    <property type="molecule type" value="Genomic_DNA"/>
</dbReference>
<proteinExistence type="predicted"/>
<dbReference type="Proteomes" id="UP000192536">
    <property type="component" value="Unassembled WGS sequence"/>
</dbReference>
<evidence type="ECO:0000259" key="1">
    <source>
        <dbReference type="Pfam" id="PF21882"/>
    </source>
</evidence>
<organism evidence="2 3">
    <name type="scientific">Rouxiella badensis</name>
    <dbReference type="NCBI Taxonomy" id="1646377"/>
    <lineage>
        <taxon>Bacteria</taxon>
        <taxon>Pseudomonadati</taxon>
        <taxon>Pseudomonadota</taxon>
        <taxon>Gammaproteobacteria</taxon>
        <taxon>Enterobacterales</taxon>
        <taxon>Yersiniaceae</taxon>
        <taxon>Rouxiella</taxon>
    </lineage>
</organism>
<name>A0A1X0WAG2_9GAMM</name>
<dbReference type="STRING" id="1646377.BS640_19740"/>
<gene>
    <name evidence="2" type="ORF">BS640_19740</name>
</gene>
<comment type="caution">
    <text evidence="2">The sequence shown here is derived from an EMBL/GenBank/DDBJ whole genome shotgun (WGS) entry which is preliminary data.</text>
</comment>
<dbReference type="Pfam" id="PF21882">
    <property type="entry name" value="Gp53-like_C"/>
    <property type="match status" value="1"/>
</dbReference>
<dbReference type="AlphaFoldDB" id="A0A1X0WAG2"/>
<dbReference type="RefSeq" id="WP_084913199.1">
    <property type="nucleotide sequence ID" value="NZ_CAUQAZ010000028.1"/>
</dbReference>
<protein>
    <recommendedName>
        <fullName evidence="1">Putative tail fiber protein gp53-like C-terminal domain-containing protein</fullName>
    </recommendedName>
</protein>
<evidence type="ECO:0000313" key="3">
    <source>
        <dbReference type="Proteomes" id="UP000192536"/>
    </source>
</evidence>